<keyword evidence="2" id="KW-1185">Reference proteome</keyword>
<dbReference type="RefSeq" id="WP_119112554.1">
    <property type="nucleotide sequence ID" value="NZ_CBCSEO010000002.1"/>
</dbReference>
<dbReference type="Proteomes" id="UP000265816">
    <property type="component" value="Unassembled WGS sequence"/>
</dbReference>
<gene>
    <name evidence="1" type="ORF">D1970_09130</name>
</gene>
<organism evidence="1 2">
    <name type="scientific">Mesobacillus zeae</name>
    <dbReference type="NCBI Taxonomy" id="1917180"/>
    <lineage>
        <taxon>Bacteria</taxon>
        <taxon>Bacillati</taxon>
        <taxon>Bacillota</taxon>
        <taxon>Bacilli</taxon>
        <taxon>Bacillales</taxon>
        <taxon>Bacillaceae</taxon>
        <taxon>Mesobacillus</taxon>
    </lineage>
</organism>
<evidence type="ECO:0000313" key="1">
    <source>
        <dbReference type="EMBL" id="RID85701.1"/>
    </source>
</evidence>
<protein>
    <submittedName>
        <fullName evidence="1">Uncharacterized protein</fullName>
    </submittedName>
</protein>
<evidence type="ECO:0000313" key="2">
    <source>
        <dbReference type="Proteomes" id="UP000265816"/>
    </source>
</evidence>
<sequence>MVSNKTFLGAATVGSLFYLLRSKESRNRFMNHLQMMTKPLTGSPEKQPNWNGYYNEALVPEYNKSPVTGLPYKGIPVGVRVG</sequence>
<name>A0A398B879_9BACI</name>
<dbReference type="AlphaFoldDB" id="A0A398B879"/>
<dbReference type="EMBL" id="QWVT01000015">
    <property type="protein sequence ID" value="RID85701.1"/>
    <property type="molecule type" value="Genomic_DNA"/>
</dbReference>
<proteinExistence type="predicted"/>
<comment type="caution">
    <text evidence="1">The sequence shown here is derived from an EMBL/GenBank/DDBJ whole genome shotgun (WGS) entry which is preliminary data.</text>
</comment>
<dbReference type="OrthoDB" id="9948471at2"/>
<accession>A0A398B879</accession>
<reference evidence="1 2" key="1">
    <citation type="submission" date="2018-08" db="EMBL/GenBank/DDBJ databases">
        <title>Bacillus jemisoniae sp. nov., Bacillus chryseoplanitiae sp. nov., Bacillus resnikiae sp. nov., and Bacillus frankliniae sp. nov., isolated from Viking spacecraft and associated surfaces.</title>
        <authorList>
            <person name="Seuylemezian A."/>
            <person name="Vaishampayan P."/>
        </authorList>
    </citation>
    <scope>NUCLEOTIDE SEQUENCE [LARGE SCALE GENOMIC DNA]</scope>
    <source>
        <strain evidence="1 2">JJ-247</strain>
    </source>
</reference>